<comment type="caution">
    <text evidence="2">The sequence shown here is derived from an EMBL/GenBank/DDBJ whole genome shotgun (WGS) entry which is preliminary data.</text>
</comment>
<dbReference type="EMBL" id="JACHLJ010000009">
    <property type="protein sequence ID" value="MBB5773212.1"/>
    <property type="molecule type" value="Genomic_DNA"/>
</dbReference>
<evidence type="ECO:0000313" key="2">
    <source>
        <dbReference type="EMBL" id="MBB5773212.1"/>
    </source>
</evidence>
<dbReference type="Proteomes" id="UP000556201">
    <property type="component" value="Unassembled WGS sequence"/>
</dbReference>
<dbReference type="InterPro" id="IPR005122">
    <property type="entry name" value="Uracil-DNA_glycosylase-like"/>
</dbReference>
<organism evidence="2 3">
    <name type="scientific">Brevundimonas vesicularis</name>
    <name type="common">Pseudomonas vesicularis</name>
    <dbReference type="NCBI Taxonomy" id="41276"/>
    <lineage>
        <taxon>Bacteria</taxon>
        <taxon>Pseudomonadati</taxon>
        <taxon>Pseudomonadota</taxon>
        <taxon>Alphaproteobacteria</taxon>
        <taxon>Caulobacterales</taxon>
        <taxon>Caulobacteraceae</taxon>
        <taxon>Brevundimonas</taxon>
    </lineage>
</organism>
<sequence length="205" mass="22534">MNKPRSMRSPDVRAARRAMLDLPHIKPLSDFAADLRVRHGVEVPEFDPLDGGVNARVLFLFEKPGPMTSDLKAGRVGSGFISRDNDDPSAEATFNFMADAGIPREDTVTWNVIPGWNGTRKITGTELRQGVAEARNLLALLPRARTVVLVGRKAARAYALFEDAGFSVFESRHPSPLVKARRPDEWAGIPQRWAEAYASVIAQSG</sequence>
<dbReference type="SUPFAM" id="SSF52141">
    <property type="entry name" value="Uracil-DNA glycosylase-like"/>
    <property type="match status" value="1"/>
</dbReference>
<reference evidence="2 3" key="1">
    <citation type="submission" date="2020-08" db="EMBL/GenBank/DDBJ databases">
        <title>Functional genomics of gut bacteria from endangered species of beetles.</title>
        <authorList>
            <person name="Carlos-Shanley C."/>
        </authorList>
    </citation>
    <scope>NUCLEOTIDE SEQUENCE [LARGE SCALE GENOMIC DNA]</scope>
    <source>
        <strain evidence="2 3">S00192</strain>
    </source>
</reference>
<protein>
    <recommendedName>
        <fullName evidence="1">Uracil-DNA glycosylase-like domain-containing protein</fullName>
    </recommendedName>
</protein>
<evidence type="ECO:0000259" key="1">
    <source>
        <dbReference type="Pfam" id="PF03167"/>
    </source>
</evidence>
<dbReference type="RefSeq" id="WP_184280350.1">
    <property type="nucleotide sequence ID" value="NZ_JACHLJ010000009.1"/>
</dbReference>
<evidence type="ECO:0000313" key="3">
    <source>
        <dbReference type="Proteomes" id="UP000556201"/>
    </source>
</evidence>
<accession>A0A7W9FX53</accession>
<proteinExistence type="predicted"/>
<dbReference type="AlphaFoldDB" id="A0A7W9FX53"/>
<gene>
    <name evidence="2" type="ORF">HNP47_003237</name>
</gene>
<name>A0A7W9FX53_BREVE</name>
<feature type="domain" description="Uracil-DNA glycosylase-like" evidence="1">
    <location>
        <begin position="52"/>
        <end position="182"/>
    </location>
</feature>
<dbReference type="CDD" id="cd10035">
    <property type="entry name" value="UDG_like"/>
    <property type="match status" value="1"/>
</dbReference>
<dbReference type="Pfam" id="PF03167">
    <property type="entry name" value="UDG"/>
    <property type="match status" value="1"/>
</dbReference>
<dbReference type="Gene3D" id="3.40.470.10">
    <property type="entry name" value="Uracil-DNA glycosylase-like domain"/>
    <property type="match status" value="1"/>
</dbReference>
<dbReference type="InterPro" id="IPR036895">
    <property type="entry name" value="Uracil-DNA_glycosylase-like_sf"/>
</dbReference>